<evidence type="ECO:0000313" key="3">
    <source>
        <dbReference type="Proteomes" id="UP000187526"/>
    </source>
</evidence>
<organism evidence="2 3">
    <name type="scientific">Azonexus hydrophilus</name>
    <dbReference type="NCBI Taxonomy" id="418702"/>
    <lineage>
        <taxon>Bacteria</taxon>
        <taxon>Pseudomonadati</taxon>
        <taxon>Pseudomonadota</taxon>
        <taxon>Betaproteobacteria</taxon>
        <taxon>Rhodocyclales</taxon>
        <taxon>Azonexaceae</taxon>
        <taxon>Azonexus</taxon>
    </lineage>
</organism>
<dbReference type="Gene3D" id="2.40.50.180">
    <property type="entry name" value="CheA-289, Domain 4"/>
    <property type="match status" value="1"/>
</dbReference>
<name>A0A1R1I305_9RHOO</name>
<keyword evidence="3" id="KW-1185">Reference proteome</keyword>
<accession>A0A1R1I305</accession>
<protein>
    <submittedName>
        <fullName evidence="2">Chemotaxis protein CheW</fullName>
    </submittedName>
</protein>
<proteinExistence type="predicted"/>
<dbReference type="STRING" id="418702.BJN45_12635"/>
<reference evidence="2 3" key="1">
    <citation type="submission" date="2016-10" db="EMBL/GenBank/DDBJ databases">
        <title>Alkaliphiles isolated from bioreactors.</title>
        <authorList>
            <person name="Salah Z."/>
            <person name="Rout S.P."/>
            <person name="Humphreys P.N."/>
        </authorList>
    </citation>
    <scope>NUCLEOTIDE SEQUENCE [LARGE SCALE GENOMIC DNA]</scope>
    <source>
        <strain evidence="2 3">ZS02</strain>
    </source>
</reference>
<feature type="domain" description="CheW-like" evidence="1">
    <location>
        <begin position="27"/>
        <end position="165"/>
    </location>
</feature>
<evidence type="ECO:0000259" key="1">
    <source>
        <dbReference type="PROSITE" id="PS50851"/>
    </source>
</evidence>
<sequence>MARKSSLRDFQTYLAGRLSDAAQGHGSSSWLGLDVSGEGWLIDLSDGGEIVQAPQLASVPLTHPWFSGIANVRGNLYAVSDFAAFLDSPPTPRNANARLLLIGARHGSNAALLVSRMLGLKKPENFTAMTADEAFPAWGRQRFADTDGRVWRKLAVRELLADQRFMNIGI</sequence>
<dbReference type="GO" id="GO:0006935">
    <property type="term" value="P:chemotaxis"/>
    <property type="evidence" value="ECO:0007669"/>
    <property type="project" value="InterPro"/>
</dbReference>
<dbReference type="InterPro" id="IPR036061">
    <property type="entry name" value="CheW-like_dom_sf"/>
</dbReference>
<dbReference type="RefSeq" id="WP_076095767.1">
    <property type="nucleotide sequence ID" value="NZ_MTHD01000004.1"/>
</dbReference>
<dbReference type="Proteomes" id="UP000187526">
    <property type="component" value="Unassembled WGS sequence"/>
</dbReference>
<dbReference type="AlphaFoldDB" id="A0A1R1I305"/>
<evidence type="ECO:0000313" key="2">
    <source>
        <dbReference type="EMBL" id="OMG53077.1"/>
    </source>
</evidence>
<dbReference type="GO" id="GO:0007165">
    <property type="term" value="P:signal transduction"/>
    <property type="evidence" value="ECO:0007669"/>
    <property type="project" value="InterPro"/>
</dbReference>
<dbReference type="Pfam" id="PF01584">
    <property type="entry name" value="CheW"/>
    <property type="match status" value="1"/>
</dbReference>
<comment type="caution">
    <text evidence="2">The sequence shown here is derived from an EMBL/GenBank/DDBJ whole genome shotgun (WGS) entry which is preliminary data.</text>
</comment>
<dbReference type="EMBL" id="MTHD01000004">
    <property type="protein sequence ID" value="OMG53077.1"/>
    <property type="molecule type" value="Genomic_DNA"/>
</dbReference>
<gene>
    <name evidence="2" type="ORF">BJN45_12635</name>
</gene>
<dbReference type="SUPFAM" id="SSF50341">
    <property type="entry name" value="CheW-like"/>
    <property type="match status" value="1"/>
</dbReference>
<dbReference type="PROSITE" id="PS50851">
    <property type="entry name" value="CHEW"/>
    <property type="match status" value="1"/>
</dbReference>
<dbReference type="OrthoDB" id="5298045at2"/>
<dbReference type="InterPro" id="IPR002545">
    <property type="entry name" value="CheW-lke_dom"/>
</dbReference>